<evidence type="ECO:0000313" key="2">
    <source>
        <dbReference type="Proteomes" id="UP000827976"/>
    </source>
</evidence>
<gene>
    <name evidence="1" type="ORF">IHE45_08G015400</name>
</gene>
<evidence type="ECO:0000313" key="1">
    <source>
        <dbReference type="EMBL" id="KAH7673567.1"/>
    </source>
</evidence>
<comment type="caution">
    <text evidence="1">The sequence shown here is derived from an EMBL/GenBank/DDBJ whole genome shotgun (WGS) entry which is preliminary data.</text>
</comment>
<accession>A0ACB7VHJ9</accession>
<sequence length="61" mass="6488">MCYKVDCKQCGKVTWGGCGKHVLSVYNSVEKGKHCMCRSWPGVSLPSNTASSKNSTSSTSG</sequence>
<organism evidence="1 2">
    <name type="scientific">Dioscorea alata</name>
    <name type="common">Purple yam</name>
    <dbReference type="NCBI Taxonomy" id="55571"/>
    <lineage>
        <taxon>Eukaryota</taxon>
        <taxon>Viridiplantae</taxon>
        <taxon>Streptophyta</taxon>
        <taxon>Embryophyta</taxon>
        <taxon>Tracheophyta</taxon>
        <taxon>Spermatophyta</taxon>
        <taxon>Magnoliopsida</taxon>
        <taxon>Liliopsida</taxon>
        <taxon>Dioscoreales</taxon>
        <taxon>Dioscoreaceae</taxon>
        <taxon>Dioscorea</taxon>
    </lineage>
</organism>
<name>A0ACB7VHJ9_DIOAL</name>
<dbReference type="EMBL" id="CM037018">
    <property type="protein sequence ID" value="KAH7673567.1"/>
    <property type="molecule type" value="Genomic_DNA"/>
</dbReference>
<reference evidence="2" key="1">
    <citation type="journal article" date="2022" name="Nat. Commun.">
        <title>Chromosome evolution and the genetic basis of agronomically important traits in greater yam.</title>
        <authorList>
            <person name="Bredeson J.V."/>
            <person name="Lyons J.B."/>
            <person name="Oniyinde I.O."/>
            <person name="Okereke N.R."/>
            <person name="Kolade O."/>
            <person name="Nnabue I."/>
            <person name="Nwadili C.O."/>
            <person name="Hribova E."/>
            <person name="Parker M."/>
            <person name="Nwogha J."/>
            <person name="Shu S."/>
            <person name="Carlson J."/>
            <person name="Kariba R."/>
            <person name="Muthemba S."/>
            <person name="Knop K."/>
            <person name="Barton G.J."/>
            <person name="Sherwood A.V."/>
            <person name="Lopez-Montes A."/>
            <person name="Asiedu R."/>
            <person name="Jamnadass R."/>
            <person name="Muchugi A."/>
            <person name="Goodstein D."/>
            <person name="Egesi C.N."/>
            <person name="Featherston J."/>
            <person name="Asfaw A."/>
            <person name="Simpson G.G."/>
            <person name="Dolezel J."/>
            <person name="Hendre P.S."/>
            <person name="Van Deynze A."/>
            <person name="Kumar P.L."/>
            <person name="Obidiegwu J.E."/>
            <person name="Bhattacharjee R."/>
            <person name="Rokhsar D.S."/>
        </authorList>
    </citation>
    <scope>NUCLEOTIDE SEQUENCE [LARGE SCALE GENOMIC DNA]</scope>
    <source>
        <strain evidence="2">cv. TDa95/00328</strain>
    </source>
</reference>
<dbReference type="Proteomes" id="UP000827976">
    <property type="component" value="Chromosome 8"/>
</dbReference>
<protein>
    <submittedName>
        <fullName evidence="1">Uncharacterized protein</fullName>
    </submittedName>
</protein>
<proteinExistence type="predicted"/>
<keyword evidence="2" id="KW-1185">Reference proteome</keyword>